<reference evidence="3" key="1">
    <citation type="submission" date="2021-01" db="EMBL/GenBank/DDBJ databases">
        <authorList>
            <consortium name="Genoscope - CEA"/>
            <person name="William W."/>
        </authorList>
    </citation>
    <scope>NUCLEOTIDE SEQUENCE</scope>
</reference>
<keyword evidence="1" id="KW-0863">Zinc-finger</keyword>
<dbReference type="PANTHER" id="PTHR22765">
    <property type="entry name" value="RING FINGER AND PROTEASE ASSOCIATED DOMAIN-CONTAINING"/>
    <property type="match status" value="1"/>
</dbReference>
<dbReference type="GO" id="GO:0008270">
    <property type="term" value="F:zinc ion binding"/>
    <property type="evidence" value="ECO:0007669"/>
    <property type="project" value="UniProtKB-KW"/>
</dbReference>
<evidence type="ECO:0000259" key="2">
    <source>
        <dbReference type="PROSITE" id="PS50089"/>
    </source>
</evidence>
<proteinExistence type="predicted"/>
<dbReference type="InterPro" id="IPR051826">
    <property type="entry name" value="E3_ubiquitin-ligase_domain"/>
</dbReference>
<dbReference type="AlphaFoldDB" id="A0A8S1K7S8"/>
<keyword evidence="1" id="KW-0862">Zinc</keyword>
<dbReference type="EMBL" id="CAJJDM010000014">
    <property type="protein sequence ID" value="CAD8051349.1"/>
    <property type="molecule type" value="Genomic_DNA"/>
</dbReference>
<dbReference type="Proteomes" id="UP000688137">
    <property type="component" value="Unassembled WGS sequence"/>
</dbReference>
<dbReference type="InterPro" id="IPR001841">
    <property type="entry name" value="Znf_RING"/>
</dbReference>
<keyword evidence="4" id="KW-1185">Reference proteome</keyword>
<name>A0A8S1K7S8_PARPR</name>
<comment type="caution">
    <text evidence="3">The sequence shown here is derived from an EMBL/GenBank/DDBJ whole genome shotgun (WGS) entry which is preliminary data.</text>
</comment>
<dbReference type="GO" id="GO:0061630">
    <property type="term" value="F:ubiquitin protein ligase activity"/>
    <property type="evidence" value="ECO:0007669"/>
    <property type="project" value="TreeGrafter"/>
</dbReference>
<feature type="domain" description="RING-type" evidence="2">
    <location>
        <begin position="214"/>
        <end position="253"/>
    </location>
</feature>
<dbReference type="PROSITE" id="PS50089">
    <property type="entry name" value="ZF_RING_2"/>
    <property type="match status" value="1"/>
</dbReference>
<evidence type="ECO:0000313" key="3">
    <source>
        <dbReference type="EMBL" id="CAD8051349.1"/>
    </source>
</evidence>
<organism evidence="3 4">
    <name type="scientific">Paramecium primaurelia</name>
    <dbReference type="NCBI Taxonomy" id="5886"/>
    <lineage>
        <taxon>Eukaryota</taxon>
        <taxon>Sar</taxon>
        <taxon>Alveolata</taxon>
        <taxon>Ciliophora</taxon>
        <taxon>Intramacronucleata</taxon>
        <taxon>Oligohymenophorea</taxon>
        <taxon>Peniculida</taxon>
        <taxon>Parameciidae</taxon>
        <taxon>Paramecium</taxon>
    </lineage>
</organism>
<keyword evidence="1" id="KW-0479">Metal-binding</keyword>
<dbReference type="Pfam" id="PF13639">
    <property type="entry name" value="zf-RING_2"/>
    <property type="match status" value="1"/>
</dbReference>
<dbReference type="GO" id="GO:0006511">
    <property type="term" value="P:ubiquitin-dependent protein catabolic process"/>
    <property type="evidence" value="ECO:0007669"/>
    <property type="project" value="TreeGrafter"/>
</dbReference>
<dbReference type="OMA" id="CIPYIEN"/>
<gene>
    <name evidence="3" type="ORF">PPRIM_AZ9-3.1.T0180052</name>
</gene>
<evidence type="ECO:0000313" key="4">
    <source>
        <dbReference type="Proteomes" id="UP000688137"/>
    </source>
</evidence>
<protein>
    <recommendedName>
        <fullName evidence="2">RING-type domain-containing protein</fullName>
    </recommendedName>
</protein>
<sequence length="256" mass="30319">MNPFFYEDDDENFNQKFLNILSFDSKDNNQQQKISHATIVNSNMDKFKDNQEHQLFKQNMKQSQQIFQRKLEKQKDLRKEQLQDQNIQNQQNQLKLNGFPPLPSSKKEKNILIPPPFLTKFYQQNEKPKQISQHIIKIQEVQQNFTQTDTIKSKTCSACLQPKQLDHRCDDEYGLIACPYCSDHIVRNFLNDHLVDCIPYIEQQFKALEQVDECIICTQNLTQDLQTLNCAHIFHKSCIDAWKLKRNECPVCRKPI</sequence>
<evidence type="ECO:0000256" key="1">
    <source>
        <dbReference type="PROSITE-ProRule" id="PRU00175"/>
    </source>
</evidence>
<accession>A0A8S1K7S8</accession>
<dbReference type="SMART" id="SM00184">
    <property type="entry name" value="RING"/>
    <property type="match status" value="1"/>
</dbReference>